<keyword evidence="4" id="KW-0804">Transcription</keyword>
<dbReference type="InterPro" id="IPR001647">
    <property type="entry name" value="HTH_TetR"/>
</dbReference>
<dbReference type="InterPro" id="IPR009057">
    <property type="entry name" value="Homeodomain-like_sf"/>
</dbReference>
<feature type="DNA-binding region" description="H-T-H motif" evidence="5">
    <location>
        <begin position="41"/>
        <end position="60"/>
    </location>
</feature>
<dbReference type="InterPro" id="IPR049484">
    <property type="entry name" value="Rv0078-like_C"/>
</dbReference>
<dbReference type="PANTHER" id="PTHR30055:SF234">
    <property type="entry name" value="HTH-TYPE TRANSCRIPTIONAL REGULATOR BETI"/>
    <property type="match status" value="1"/>
</dbReference>
<dbReference type="PANTHER" id="PTHR30055">
    <property type="entry name" value="HTH-TYPE TRANSCRIPTIONAL REGULATOR RUTR"/>
    <property type="match status" value="1"/>
</dbReference>
<dbReference type="PRINTS" id="PR00455">
    <property type="entry name" value="HTHTETR"/>
</dbReference>
<keyword evidence="2" id="KW-0805">Transcription regulation</keyword>
<evidence type="ECO:0000256" key="4">
    <source>
        <dbReference type="ARBA" id="ARBA00023163"/>
    </source>
</evidence>
<name>A0A6I6HK01_VARPD</name>
<evidence type="ECO:0000313" key="8">
    <source>
        <dbReference type="Proteomes" id="UP000425817"/>
    </source>
</evidence>
<dbReference type="GO" id="GO:0003700">
    <property type="term" value="F:DNA-binding transcription factor activity"/>
    <property type="evidence" value="ECO:0007669"/>
    <property type="project" value="TreeGrafter"/>
</dbReference>
<dbReference type="OrthoDB" id="5816932at2"/>
<gene>
    <name evidence="7" type="ORF">GOQ09_16530</name>
</gene>
<organism evidence="7 8">
    <name type="scientific">Variovorax paradoxus</name>
    <dbReference type="NCBI Taxonomy" id="34073"/>
    <lineage>
        <taxon>Bacteria</taxon>
        <taxon>Pseudomonadati</taxon>
        <taxon>Pseudomonadota</taxon>
        <taxon>Betaproteobacteria</taxon>
        <taxon>Burkholderiales</taxon>
        <taxon>Comamonadaceae</taxon>
        <taxon>Variovorax</taxon>
    </lineage>
</organism>
<evidence type="ECO:0000259" key="6">
    <source>
        <dbReference type="PROSITE" id="PS50977"/>
    </source>
</evidence>
<dbReference type="Gene3D" id="1.10.357.10">
    <property type="entry name" value="Tetracycline Repressor, domain 2"/>
    <property type="match status" value="1"/>
</dbReference>
<evidence type="ECO:0000256" key="5">
    <source>
        <dbReference type="PROSITE-ProRule" id="PRU00335"/>
    </source>
</evidence>
<evidence type="ECO:0000313" key="7">
    <source>
        <dbReference type="EMBL" id="QGW83082.1"/>
    </source>
</evidence>
<keyword evidence="1" id="KW-0678">Repressor</keyword>
<evidence type="ECO:0000256" key="2">
    <source>
        <dbReference type="ARBA" id="ARBA00023015"/>
    </source>
</evidence>
<dbReference type="GO" id="GO:0000976">
    <property type="term" value="F:transcription cis-regulatory region binding"/>
    <property type="evidence" value="ECO:0007669"/>
    <property type="project" value="TreeGrafter"/>
</dbReference>
<dbReference type="RefSeq" id="WP_157614502.1">
    <property type="nucleotide sequence ID" value="NZ_CP046622.1"/>
</dbReference>
<dbReference type="EMBL" id="CP046622">
    <property type="protein sequence ID" value="QGW83082.1"/>
    <property type="molecule type" value="Genomic_DNA"/>
</dbReference>
<keyword evidence="3 5" id="KW-0238">DNA-binding</keyword>
<dbReference type="AlphaFoldDB" id="A0A6I6HK01"/>
<dbReference type="PROSITE" id="PS50977">
    <property type="entry name" value="HTH_TETR_2"/>
    <property type="match status" value="1"/>
</dbReference>
<dbReference type="Pfam" id="PF00440">
    <property type="entry name" value="TetR_N"/>
    <property type="match status" value="1"/>
</dbReference>
<proteinExistence type="predicted"/>
<sequence>MPKSIADSQSRTNRERTEATRLALIDAARALFVSKGYGETSTPEIAVAAGITRGALYHHFADKRDLFRQVLVREAETVAADIEAATPRQLTPREALLEGSQAYLNAMSAPGRTRLLLIEGPAVLGLEEIMAIDDATSAGSLRQGLEKAGLGKGEVSLDALSRLLSAAFDRAALEIDAGADPQEIHSAMRWLLEQALGLEPRRKHAA</sequence>
<reference evidence="7 8" key="1">
    <citation type="submission" date="2019-12" db="EMBL/GenBank/DDBJ databases">
        <title>Hybrid Genome Assemblies of two High G+C Isolates from Undergraduate Microbiology Courses.</title>
        <authorList>
            <person name="Ne Ville C.J."/>
            <person name="Enright D."/>
            <person name="Hernandez I."/>
            <person name="Dodsworth J."/>
            <person name="Orwin P.M."/>
        </authorList>
    </citation>
    <scope>NUCLEOTIDE SEQUENCE [LARGE SCALE GENOMIC DNA]</scope>
    <source>
        <strain evidence="7 8">CSUSB</strain>
    </source>
</reference>
<dbReference type="SUPFAM" id="SSF46689">
    <property type="entry name" value="Homeodomain-like"/>
    <property type="match status" value="1"/>
</dbReference>
<dbReference type="Proteomes" id="UP000425817">
    <property type="component" value="Chromosome"/>
</dbReference>
<feature type="domain" description="HTH tetR-type" evidence="6">
    <location>
        <begin position="18"/>
        <end position="78"/>
    </location>
</feature>
<accession>A0A6I6HK01</accession>
<dbReference type="InterPro" id="IPR050109">
    <property type="entry name" value="HTH-type_TetR-like_transc_reg"/>
</dbReference>
<protein>
    <submittedName>
        <fullName evidence="7">TetR family transcriptional regulator</fullName>
    </submittedName>
</protein>
<evidence type="ECO:0000256" key="3">
    <source>
        <dbReference type="ARBA" id="ARBA00023125"/>
    </source>
</evidence>
<dbReference type="Pfam" id="PF21351">
    <property type="entry name" value="TetR_C_41"/>
    <property type="match status" value="1"/>
</dbReference>
<dbReference type="PROSITE" id="PS01081">
    <property type="entry name" value="HTH_TETR_1"/>
    <property type="match status" value="1"/>
</dbReference>
<dbReference type="InterPro" id="IPR023772">
    <property type="entry name" value="DNA-bd_HTH_TetR-type_CS"/>
</dbReference>
<evidence type="ECO:0000256" key="1">
    <source>
        <dbReference type="ARBA" id="ARBA00022491"/>
    </source>
</evidence>